<dbReference type="HOGENOM" id="CLU_3425218_0_0_1"/>
<dbReference type="EnsemblMetazoa" id="SMAR001958-RA">
    <property type="protein sequence ID" value="SMAR001958-PA"/>
    <property type="gene ID" value="SMAR001958"/>
</dbReference>
<organism evidence="2 3">
    <name type="scientific">Strigamia maritima</name>
    <name type="common">European centipede</name>
    <name type="synonym">Geophilus maritimus</name>
    <dbReference type="NCBI Taxonomy" id="126957"/>
    <lineage>
        <taxon>Eukaryota</taxon>
        <taxon>Metazoa</taxon>
        <taxon>Ecdysozoa</taxon>
        <taxon>Arthropoda</taxon>
        <taxon>Myriapoda</taxon>
        <taxon>Chilopoda</taxon>
        <taxon>Pleurostigmophora</taxon>
        <taxon>Geophilomorpha</taxon>
        <taxon>Linotaeniidae</taxon>
        <taxon>Strigamia</taxon>
    </lineage>
</organism>
<evidence type="ECO:0000256" key="1">
    <source>
        <dbReference type="SAM" id="MobiDB-lite"/>
    </source>
</evidence>
<feature type="region of interest" description="Disordered" evidence="1">
    <location>
        <begin position="1"/>
        <end position="22"/>
    </location>
</feature>
<evidence type="ECO:0000313" key="3">
    <source>
        <dbReference type="Proteomes" id="UP000014500"/>
    </source>
</evidence>
<dbReference type="Proteomes" id="UP000014500">
    <property type="component" value="Unassembled WGS sequence"/>
</dbReference>
<proteinExistence type="predicted"/>
<evidence type="ECO:0000313" key="2">
    <source>
        <dbReference type="EnsemblMetazoa" id="SMAR001958-PA"/>
    </source>
</evidence>
<protein>
    <submittedName>
        <fullName evidence="2">Uncharacterized protein</fullName>
    </submittedName>
</protein>
<name>T1ILW7_STRMM</name>
<sequence>MVTELPPDQNAAEHPVNNRRGG</sequence>
<dbReference type="AlphaFoldDB" id="T1ILW7"/>
<keyword evidence="3" id="KW-1185">Reference proteome</keyword>
<reference evidence="2" key="2">
    <citation type="submission" date="2015-02" db="UniProtKB">
        <authorList>
            <consortium name="EnsemblMetazoa"/>
        </authorList>
    </citation>
    <scope>IDENTIFICATION</scope>
</reference>
<reference evidence="3" key="1">
    <citation type="submission" date="2011-05" db="EMBL/GenBank/DDBJ databases">
        <authorList>
            <person name="Richards S.R."/>
            <person name="Qu J."/>
            <person name="Jiang H."/>
            <person name="Jhangiani S.N."/>
            <person name="Agravi P."/>
            <person name="Goodspeed R."/>
            <person name="Gross S."/>
            <person name="Mandapat C."/>
            <person name="Jackson L."/>
            <person name="Mathew T."/>
            <person name="Pu L."/>
            <person name="Thornton R."/>
            <person name="Saada N."/>
            <person name="Wilczek-Boney K.B."/>
            <person name="Lee S."/>
            <person name="Kovar C."/>
            <person name="Wu Y."/>
            <person name="Scherer S.E."/>
            <person name="Worley K.C."/>
            <person name="Muzny D.M."/>
            <person name="Gibbs R."/>
        </authorList>
    </citation>
    <scope>NUCLEOTIDE SEQUENCE</scope>
    <source>
        <strain evidence="3">Brora</strain>
    </source>
</reference>
<dbReference type="EMBL" id="JH430906">
    <property type="status" value="NOT_ANNOTATED_CDS"/>
    <property type="molecule type" value="Genomic_DNA"/>
</dbReference>
<accession>T1ILW7</accession>